<accession>A0A139JY72</accession>
<evidence type="ECO:0008006" key="3">
    <source>
        <dbReference type="Google" id="ProtNLM"/>
    </source>
</evidence>
<protein>
    <recommendedName>
        <fullName evidence="3">DUF4062 domain-containing protein</fullName>
    </recommendedName>
</protein>
<dbReference type="InterPro" id="IPR027417">
    <property type="entry name" value="P-loop_NTPase"/>
</dbReference>
<evidence type="ECO:0000313" key="1">
    <source>
        <dbReference type="EMBL" id="KAB4229233.1"/>
    </source>
</evidence>
<comment type="caution">
    <text evidence="1">The sequence shown here is derived from an EMBL/GenBank/DDBJ whole genome shotgun (WGS) entry which is preliminary data.</text>
</comment>
<dbReference type="STRING" id="820.ERS852554_00213"/>
<organism evidence="1 2">
    <name type="scientific">Bacteroides uniformis</name>
    <dbReference type="NCBI Taxonomy" id="820"/>
    <lineage>
        <taxon>Bacteria</taxon>
        <taxon>Pseudomonadati</taxon>
        <taxon>Bacteroidota</taxon>
        <taxon>Bacteroidia</taxon>
        <taxon>Bacteroidales</taxon>
        <taxon>Bacteroidaceae</taxon>
        <taxon>Bacteroides</taxon>
    </lineage>
</organism>
<dbReference type="Proteomes" id="UP000462376">
    <property type="component" value="Unassembled WGS sequence"/>
</dbReference>
<name>A0A139JY72_BACUN</name>
<proteinExistence type="predicted"/>
<dbReference type="RefSeq" id="WP_061412473.1">
    <property type="nucleotide sequence ID" value="NZ_KQ968369.1"/>
</dbReference>
<evidence type="ECO:0000313" key="2">
    <source>
        <dbReference type="Proteomes" id="UP000462376"/>
    </source>
</evidence>
<sequence>MKTYHVFIASSLSFQKERDLMEKVLTERNNSELNIVVHRHEKNGDNDLAKGDTQEIINSEIRQCDVIIFFAGNWIRSKTIGEFNVAIENASNKHIYFYQNPTLEYTQEDWTNTTLWKDFYAEYMQKHLDDDTVIERYEKQCNTLEQLRDALVKDRESFLNNPFCAISCHKMEYDKIIPNSQANRRRGNLDYYFIRPEVDNKLKEEFDSTNKTIIVTGQSTSGKTIAVCRMLKKLPQEYYVVILNADTTKEQLERLSVSQFQHGKKILLLDDLQLLFWKEENEKPIPIDRELLRKLSEILHIGNPDFKVIATTSYSFKEVKSMLTFNEMVPPAIVEVGIKPLSFKKINEYARELRTYGYLKLRPEAGMTIGSLFFDIDRIKTRYNNQFQNSNLSNLQKSMLRQLCHAIKCLWMWKKRSRNKIDLLLDFLKFTYENSYEKADRSTICELAGKVDDLIYYQDIEKDTFEVEDIIVTQVFQYYSSEPSDDLLATEKKAIKGIFRYIYYKDRPNFFKNTTKILHRVKNCSVNAPELQQYIINDVVSRIYKNEQTLYTSKELGTNPESVSIDWVDAYIGNIANFAPTNAEAIHIWKLTKKYNRRELNVLRWLLPRLQTQQDKDIVHKDLLNEQGQMQDKYIENSYIEFQTELVRFLDMDEAKEIYLNASFIYEASPSADDDDIDDFFSDSAESAHGQESNNETYLTELKEKRIRNFARQLMHKAQTLADIHDIKNFLQKNDKGVVPHDDAVFFFNFIAPYTWLEVFKRFSQPEKLVAFFNELTELSVDKKEDTSMFLNKTEVLNGALENIPSSYAYDLWNRMGNNCDGYSLNFMLQKAKNFEQAKGIFNTFMERLEQQEEENKTKLKVGEIYLNDLLDTTSTYSGIKECEELFHKYHLLEADQSLLDYPSQHTQGILYQRMTLKEIKAHMKRHRPQNGDESRNIRTIVQFILKISNYEEAYQALFGETPDCITPEEQQILNHSPYVVSEMFNKVKTPEEGGVARDFFENRLDKSLLNHPDANILNIIINNRFIYPYYEQKVDMIKRMSEKYTVQQNSYTHKHLLYHLTNHTQGSLPPEEIQLIINEEIMKSLDAPKDILKQMLIQRYYAGRAQDNVPQPFPIYTSEGWKIKESTILEYVYCLLDVGVYDGGIIFCCMKALLRQNDKENAQRLQEQAISKKVFINYDSYCMLKKVGAVIPKPYLFVEHYPIMKDICYQMRERGMTFEEAESRIKEMEDDLHISIARTQIYWNNVISRMANNRTNKKLVLQNTLKFIDEHHVPMSPEIYYSLLHTITSIEDYTKVKGLYKGELNIGHIFVLLKKIPEFAKYRIAEWAFVACLRQEFDEWYDILCSISEKEQEKRIKIMLQSERYKQLQVITPKGYLNQTFLFWWTIRYAVSETEEQRKAELDTLVTMIPNPFVPQYPKMIEKFFIPYPQDLLETIREYIGRIISSEPQ</sequence>
<dbReference type="SUPFAM" id="SSF52540">
    <property type="entry name" value="P-loop containing nucleoside triphosphate hydrolases"/>
    <property type="match status" value="1"/>
</dbReference>
<dbReference type="EMBL" id="WCTL01000032">
    <property type="protein sequence ID" value="KAB4229233.1"/>
    <property type="molecule type" value="Genomic_DNA"/>
</dbReference>
<gene>
    <name evidence="1" type="ORF">GAP47_20705</name>
</gene>
<reference evidence="1 2" key="1">
    <citation type="journal article" date="2019" name="Nat. Med.">
        <title>A library of human gut bacterial isolates paired with longitudinal multiomics data enables mechanistic microbiome research.</title>
        <authorList>
            <person name="Poyet M."/>
            <person name="Groussin M."/>
            <person name="Gibbons S.M."/>
            <person name="Avila-Pacheco J."/>
            <person name="Jiang X."/>
            <person name="Kearney S.M."/>
            <person name="Perrotta A.R."/>
            <person name="Berdy B."/>
            <person name="Zhao S."/>
            <person name="Lieberman T.D."/>
            <person name="Swanson P.K."/>
            <person name="Smith M."/>
            <person name="Roesemann S."/>
            <person name="Alexander J.E."/>
            <person name="Rich S.A."/>
            <person name="Livny J."/>
            <person name="Vlamakis H."/>
            <person name="Clish C."/>
            <person name="Bullock K."/>
            <person name="Deik A."/>
            <person name="Scott J."/>
            <person name="Pierce K.A."/>
            <person name="Xavier R.J."/>
            <person name="Alm E.J."/>
        </authorList>
    </citation>
    <scope>NUCLEOTIDE SEQUENCE [LARGE SCALE GENOMIC DNA]</scope>
    <source>
        <strain evidence="1 2">BIOML-A5</strain>
    </source>
</reference>